<dbReference type="InterPro" id="IPR032675">
    <property type="entry name" value="LRR_dom_sf"/>
</dbReference>
<dbReference type="Pfam" id="PF23598">
    <property type="entry name" value="LRR_14"/>
    <property type="match status" value="1"/>
</dbReference>
<dbReference type="Pfam" id="PF13855">
    <property type="entry name" value="LRR_8"/>
    <property type="match status" value="1"/>
</dbReference>
<evidence type="ECO:0000256" key="10">
    <source>
        <dbReference type="ARBA" id="ARBA00023170"/>
    </source>
</evidence>
<evidence type="ECO:0000256" key="1">
    <source>
        <dbReference type="ARBA" id="ARBA00004251"/>
    </source>
</evidence>
<dbReference type="Pfam" id="PF08263">
    <property type="entry name" value="LRRNT_2"/>
    <property type="match status" value="1"/>
</dbReference>
<dbReference type="InterPro" id="IPR001611">
    <property type="entry name" value="Leu-rich_rpt"/>
</dbReference>
<dbReference type="SUPFAM" id="SSF52047">
    <property type="entry name" value="RNI-like"/>
    <property type="match status" value="3"/>
</dbReference>
<dbReference type="InterPro" id="IPR046956">
    <property type="entry name" value="RLP23-like"/>
</dbReference>
<dbReference type="PANTHER" id="PTHR48061">
    <property type="entry name" value="LEUCINE-RICH REPEAT RECEPTOR PROTEIN KINASE EMS1-LIKE-RELATED"/>
    <property type="match status" value="1"/>
</dbReference>
<dbReference type="RefSeq" id="XP_048319535.2">
    <property type="nucleotide sequence ID" value="XM_048463578.2"/>
</dbReference>
<evidence type="ECO:0000259" key="14">
    <source>
        <dbReference type="Pfam" id="PF23598"/>
    </source>
</evidence>
<evidence type="ECO:0000256" key="2">
    <source>
        <dbReference type="ARBA" id="ARBA00009592"/>
    </source>
</evidence>
<protein>
    <submittedName>
        <fullName evidence="16">Receptor-like protein 7</fullName>
    </submittedName>
</protein>
<feature type="domain" description="Leucine-rich repeat-containing N-terminal plant-type" evidence="13">
    <location>
        <begin position="14"/>
        <end position="54"/>
    </location>
</feature>
<keyword evidence="7" id="KW-0677">Repeat</keyword>
<evidence type="ECO:0000256" key="5">
    <source>
        <dbReference type="ARBA" id="ARBA00022692"/>
    </source>
</evidence>
<accession>A0ABM3I2Y4</accession>
<keyword evidence="8" id="KW-1133">Transmembrane helix</keyword>
<keyword evidence="11" id="KW-0325">Glycoprotein</keyword>
<dbReference type="GeneID" id="107431234"/>
<keyword evidence="5" id="KW-0812">Transmembrane</keyword>
<reference evidence="16" key="1">
    <citation type="submission" date="2025-08" db="UniProtKB">
        <authorList>
            <consortium name="RefSeq"/>
        </authorList>
    </citation>
    <scope>IDENTIFICATION</scope>
    <source>
        <tissue evidence="16">Seedling</tissue>
    </source>
</reference>
<feature type="compositionally biased region" description="Basic and acidic residues" evidence="12">
    <location>
        <begin position="964"/>
        <end position="973"/>
    </location>
</feature>
<dbReference type="PRINTS" id="PR00019">
    <property type="entry name" value="LEURICHRPT"/>
</dbReference>
<keyword evidence="15" id="KW-1185">Reference proteome</keyword>
<dbReference type="SUPFAM" id="SSF52058">
    <property type="entry name" value="L domain-like"/>
    <property type="match status" value="3"/>
</dbReference>
<dbReference type="Gene3D" id="3.80.10.10">
    <property type="entry name" value="Ribonuclease Inhibitor"/>
    <property type="match status" value="8"/>
</dbReference>
<evidence type="ECO:0000256" key="12">
    <source>
        <dbReference type="SAM" id="MobiDB-lite"/>
    </source>
</evidence>
<organism evidence="15 16">
    <name type="scientific">Ziziphus jujuba</name>
    <name type="common">Chinese jujube</name>
    <name type="synonym">Ziziphus sativa</name>
    <dbReference type="NCBI Taxonomy" id="326968"/>
    <lineage>
        <taxon>Eukaryota</taxon>
        <taxon>Viridiplantae</taxon>
        <taxon>Streptophyta</taxon>
        <taxon>Embryophyta</taxon>
        <taxon>Tracheophyta</taxon>
        <taxon>Spermatophyta</taxon>
        <taxon>Magnoliopsida</taxon>
        <taxon>eudicotyledons</taxon>
        <taxon>Gunneridae</taxon>
        <taxon>Pentapetalae</taxon>
        <taxon>rosids</taxon>
        <taxon>fabids</taxon>
        <taxon>Rosales</taxon>
        <taxon>Rhamnaceae</taxon>
        <taxon>Paliureae</taxon>
        <taxon>Ziziphus</taxon>
    </lineage>
</organism>
<keyword evidence="10" id="KW-0675">Receptor</keyword>
<evidence type="ECO:0000259" key="13">
    <source>
        <dbReference type="Pfam" id="PF08263"/>
    </source>
</evidence>
<keyword evidence="3" id="KW-1003">Cell membrane</keyword>
<keyword evidence="4" id="KW-0433">Leucine-rich repeat</keyword>
<dbReference type="SMART" id="SM00369">
    <property type="entry name" value="LRR_TYP"/>
    <property type="match status" value="16"/>
</dbReference>
<dbReference type="PANTHER" id="PTHR48061:SF2">
    <property type="entry name" value="RECEPTOR LIKE PROTEIN 30-LIKE"/>
    <property type="match status" value="1"/>
</dbReference>
<evidence type="ECO:0000256" key="11">
    <source>
        <dbReference type="ARBA" id="ARBA00023180"/>
    </source>
</evidence>
<name>A0ABM3I2Y4_ZIZJJ</name>
<dbReference type="InterPro" id="IPR003591">
    <property type="entry name" value="Leu-rich_rpt_typical-subtyp"/>
</dbReference>
<evidence type="ECO:0000256" key="8">
    <source>
        <dbReference type="ARBA" id="ARBA00022989"/>
    </source>
</evidence>
<dbReference type="InterPro" id="IPR013210">
    <property type="entry name" value="LRR_N_plant-typ"/>
</dbReference>
<keyword evidence="6" id="KW-0732">Signal</keyword>
<dbReference type="SMART" id="SM00364">
    <property type="entry name" value="LRR_BAC"/>
    <property type="match status" value="6"/>
</dbReference>
<proteinExistence type="inferred from homology"/>
<dbReference type="Pfam" id="PF00560">
    <property type="entry name" value="LRR_1"/>
    <property type="match status" value="9"/>
</dbReference>
<dbReference type="InterPro" id="IPR055414">
    <property type="entry name" value="LRR_R13L4/SHOC2-like"/>
</dbReference>
<evidence type="ECO:0000256" key="4">
    <source>
        <dbReference type="ARBA" id="ARBA00022614"/>
    </source>
</evidence>
<sequence>MNIHVVSVAGQCLSDQQSLLLQLKNTLIFNTTESKILVKWNRSSDCCTWDGVTCEEGHVVGLKLSNESISSGIFENSTLFNLVHLKSLDFSLNEDLNSTIPSRILSLTNLSYLNLSRSGFVGEIPKEISRLTKMVTLDFSSLLFSNSLVCPNLTMLVQNLTHLEEIYFDGVDISAQRNEWGEALAFSLPNLRVLSLSQCQLSGPFAHSLSELQSLSVVRLDYNNLSAPVPSFFANFSNLTSLRLSECGLYGSFPKEIFRVPTLQTLDISSNKLLQVSFPEFPRNSALQSLVISITKFAGSLPTSIGNLQNLSTLDLSLCQFNGTLPNSMSKLTKLVDLDLSSNNLSGSIPSFSMSKNLTKINLSSNRLTGPVIPAQWEGLVNLVSINLGSNFLNGTIPSFLFAFPSLLSIDLSHNQFSGVLEFPNAPSSVLNTIDLSSNDLHGPIPMSIFKLKELSTLLLSYNRFNSTIQFDVFQDLSNLNALDLSYNNLSVITSTKNTNFSSFPNFIELGLASCKLEVFHNVLKNQIGLNALDLSNNQITGEIPNWIWEVGNGHILLLNLSHNHLVGLQEPYSLPRINILDLHSNQLRGNILNILPPFAFYIDLSSNYFTSSIPADIGENFGRTIFFSLSNNSLTGVIPKSICNGSALQVVDLSKNNISGRIPACMPAMSQTLGLNLGRNNLSGPIPNTFPSDCSLKTLDLNGNSLTGMIPKSLASCNALEILDIGNNQMFDSFPLLLKNVSTLQVLVMRSNKFFGQITCSESIGGWPVIQIFDVASNNFSGELPSECLIKWHKMVAAKDDAQQILNHLRFKFTAYTQAQYYQNSVTVSNKGLEMELVKILTAFASIDFSSNKFYGEIPKELGQLKSLLVLNLSNNVLSGQIPSSFGNLRELESLDLSRNNLTGTIPQTLSELNFLSFLNLSYNHLVGRIPSGNQIQTFTADRFEGNEGLCGPPLTENCTDGKSPETSKEDGESSSGGIEIEWNLVNVGVGYLVGLGSVIGPLVFWRRWRNCYFNGAEDIAFRILPLPLLRKWMQRAHLWRTCNTSTLFDLQHLSSLDLFLNNFSTTIPSRLGKLTKLSYLNLSNSGFVGQLPISISGLTSLITLDLSTHFFSPSLSLKLGNLNLSTLVENLTKLQGLYLDGVKISVTGNEWCQALSSSLPARQVLSLCNCYLSGPIDQSLGKLQTLSVLRLDKNNLSAQVPGFLANSSKLTALHLSSRGLNETFPKEIFQAPTLQTLDISNNEFLQGSLPEFHKKSALQHLVISNTSFSGELPTSIGNLSNLLTLELANCQFNGTLSDSLTKLTKLVHIDLSFNQFNGPIPYSLFSIPSLQEISLSHNNLSGQLREYDSSSVSKISTLKLASCKLKSFPYLKHQSRLVHLDLSDNQIDGDIPNWIWEVGNGSLLHLNLSHNQLVGIQEPYSIPNLTVLDLHSNKLHGTIPILPPYGINYIDFSSHFFASSIPVDIGHSLLATIFFSLSNNSLLGIIPESICNAGNLEVLDLSYNNLTGRIPTCVSAIMSKTLGVLNLRRNKFSSLIPDAFPVSCSLEILHLHKDMIEGEAPQSLANCTTLNGSIGCPNTINGTDWAMLQIVDLAHNNFDGELPGEWLTKWKTMMADEDGDQISKPSPLRLELLQFNPSLNYHVTLTATWKGREMDFEVEIWSTLLIFIDLSCNRFHGQIPQELGGLQPLVSLNMSNNALIGQIPSTLGNLRNLESLDLSRNT</sequence>
<evidence type="ECO:0000256" key="7">
    <source>
        <dbReference type="ARBA" id="ARBA00022737"/>
    </source>
</evidence>
<evidence type="ECO:0000313" key="15">
    <source>
        <dbReference type="Proteomes" id="UP001652623"/>
    </source>
</evidence>
<dbReference type="Proteomes" id="UP001652623">
    <property type="component" value="Chromosome 6"/>
</dbReference>
<feature type="region of interest" description="Disordered" evidence="12">
    <location>
        <begin position="956"/>
        <end position="977"/>
    </location>
</feature>
<evidence type="ECO:0000313" key="16">
    <source>
        <dbReference type="RefSeq" id="XP_048319535.2"/>
    </source>
</evidence>
<keyword evidence="9" id="KW-0472">Membrane</keyword>
<gene>
    <name evidence="16" type="primary">LOC107431234</name>
</gene>
<evidence type="ECO:0000256" key="3">
    <source>
        <dbReference type="ARBA" id="ARBA00022475"/>
    </source>
</evidence>
<evidence type="ECO:0000256" key="9">
    <source>
        <dbReference type="ARBA" id="ARBA00023136"/>
    </source>
</evidence>
<evidence type="ECO:0000256" key="6">
    <source>
        <dbReference type="ARBA" id="ARBA00022729"/>
    </source>
</evidence>
<comment type="subcellular location">
    <subcellularLocation>
        <location evidence="1">Cell membrane</location>
        <topology evidence="1">Single-pass type I membrane protein</topology>
    </subcellularLocation>
</comment>
<comment type="similarity">
    <text evidence="2">Belongs to the RLP family.</text>
</comment>
<dbReference type="PROSITE" id="PS51450">
    <property type="entry name" value="LRR"/>
    <property type="match status" value="2"/>
</dbReference>
<feature type="domain" description="Disease resistance R13L4/SHOC-2-like LRR" evidence="14">
    <location>
        <begin position="75"/>
        <end position="290"/>
    </location>
</feature>